<dbReference type="GO" id="GO:0016020">
    <property type="term" value="C:membrane"/>
    <property type="evidence" value="ECO:0007669"/>
    <property type="project" value="InterPro"/>
</dbReference>
<evidence type="ECO:0000256" key="1">
    <source>
        <dbReference type="ARBA" id="ARBA00022679"/>
    </source>
</evidence>
<dbReference type="InterPro" id="IPR043130">
    <property type="entry name" value="CDP-OH_PTrfase_TM_dom"/>
</dbReference>
<evidence type="ECO:0000256" key="2">
    <source>
        <dbReference type="RuleBase" id="RU003750"/>
    </source>
</evidence>
<dbReference type="STRING" id="121821.GCA_001870675_01997"/>
<dbReference type="Proteomes" id="UP000249364">
    <property type="component" value="Unassembled WGS sequence"/>
</dbReference>
<feature type="transmembrane region" description="Helical" evidence="3">
    <location>
        <begin position="26"/>
        <end position="48"/>
    </location>
</feature>
<feature type="transmembrane region" description="Helical" evidence="3">
    <location>
        <begin position="177"/>
        <end position="200"/>
    </location>
</feature>
<evidence type="ECO:0000313" key="4">
    <source>
        <dbReference type="EMBL" id="PZX46117.1"/>
    </source>
</evidence>
<name>A0A2W7QQF8_9RHOB</name>
<feature type="transmembrane region" description="Helical" evidence="3">
    <location>
        <begin position="60"/>
        <end position="80"/>
    </location>
</feature>
<proteinExistence type="inferred from homology"/>
<keyword evidence="1 2" id="KW-0808">Transferase</keyword>
<keyword evidence="3" id="KW-0812">Transmembrane</keyword>
<gene>
    <name evidence="4" type="ORF">LY56_01087</name>
</gene>
<dbReference type="GO" id="GO:0016780">
    <property type="term" value="F:phosphotransferase activity, for other substituted phosphate groups"/>
    <property type="evidence" value="ECO:0007669"/>
    <property type="project" value="InterPro"/>
</dbReference>
<evidence type="ECO:0000256" key="3">
    <source>
        <dbReference type="SAM" id="Phobius"/>
    </source>
</evidence>
<accession>A0A2W7QQF8</accession>
<reference evidence="4 5" key="1">
    <citation type="submission" date="2018-06" db="EMBL/GenBank/DDBJ databases">
        <title>Genomic Encyclopedia of Archaeal and Bacterial Type Strains, Phase II (KMG-II): from individual species to whole genera.</title>
        <authorList>
            <person name="Goeker M."/>
        </authorList>
    </citation>
    <scope>NUCLEOTIDE SEQUENCE [LARGE SCALE GENOMIC DNA]</scope>
    <source>
        <strain evidence="4 5">DSM 13087</strain>
    </source>
</reference>
<dbReference type="EMBL" id="QKZQ01000004">
    <property type="protein sequence ID" value="PZX46117.1"/>
    <property type="molecule type" value="Genomic_DNA"/>
</dbReference>
<keyword evidence="3" id="KW-0472">Membrane</keyword>
<dbReference type="Pfam" id="PF01066">
    <property type="entry name" value="CDP-OH_P_transf"/>
    <property type="match status" value="1"/>
</dbReference>
<protein>
    <submittedName>
        <fullName evidence="4">Phosphatidylglycerophosphate synthase</fullName>
    </submittedName>
</protein>
<dbReference type="InterPro" id="IPR000462">
    <property type="entry name" value="CDP-OH_P_trans"/>
</dbReference>
<organism evidence="4 5">
    <name type="scientific">Roseinatronobacter thiooxidans</name>
    <dbReference type="NCBI Taxonomy" id="121821"/>
    <lineage>
        <taxon>Bacteria</taxon>
        <taxon>Pseudomonadati</taxon>
        <taxon>Pseudomonadota</taxon>
        <taxon>Alphaproteobacteria</taxon>
        <taxon>Rhodobacterales</taxon>
        <taxon>Paracoccaceae</taxon>
        <taxon>Roseinatronobacter</taxon>
    </lineage>
</organism>
<dbReference type="InterPro" id="IPR048254">
    <property type="entry name" value="CDP_ALCOHOL_P_TRANSF_CS"/>
</dbReference>
<keyword evidence="3" id="KW-1133">Transmembrane helix</keyword>
<comment type="similarity">
    <text evidence="2">Belongs to the CDP-alcohol phosphatidyltransferase class-I family.</text>
</comment>
<keyword evidence="5" id="KW-1185">Reference proteome</keyword>
<dbReference type="PROSITE" id="PS00379">
    <property type="entry name" value="CDP_ALCOHOL_P_TRANSF"/>
    <property type="match status" value="1"/>
</dbReference>
<comment type="caution">
    <text evidence="4">The sequence shown here is derived from an EMBL/GenBank/DDBJ whole genome shotgun (WGS) entry which is preliminary data.</text>
</comment>
<dbReference type="GO" id="GO:0008654">
    <property type="term" value="P:phospholipid biosynthetic process"/>
    <property type="evidence" value="ECO:0007669"/>
    <property type="project" value="InterPro"/>
</dbReference>
<evidence type="ECO:0000313" key="5">
    <source>
        <dbReference type="Proteomes" id="UP000249364"/>
    </source>
</evidence>
<dbReference type="AlphaFoldDB" id="A0A2W7QQF8"/>
<sequence>MCTKMTGMTHIPTQTKLAPSSPSRAVMVQALGTLAVLGPMAIWLSYNLAEFGGAPMPRDAAVATALMLALGGAAMVAALWRGAYPHDRLGWCNVVTATRGAGICILAGLVFVPNALGTLGWALVGLAALTLALDGLDGWLARRSGLRSEFGARFDVESDVAFATVLALLAWQADKAGLWFVALGVLRPAYLGASLFWAALRIPLPDAYWRKCMAAMQMIVQVALLAPIVVPPLSTGIAGVLLSVMILSFAVDIRWQFQQHGRVQ</sequence>
<dbReference type="Gene3D" id="1.20.120.1760">
    <property type="match status" value="1"/>
</dbReference>